<dbReference type="Pfam" id="PF01590">
    <property type="entry name" value="GAF"/>
    <property type="match status" value="1"/>
</dbReference>
<dbReference type="InterPro" id="IPR035965">
    <property type="entry name" value="PAS-like_dom_sf"/>
</dbReference>
<dbReference type="CDD" id="cd00130">
    <property type="entry name" value="PAS"/>
    <property type="match status" value="1"/>
</dbReference>
<dbReference type="InterPro" id="IPR036890">
    <property type="entry name" value="HATPase_C_sf"/>
</dbReference>
<keyword evidence="2" id="KW-1185">Reference proteome</keyword>
<accession>A0A402D798</accession>
<organism evidence="1 2">
    <name type="scientific">Capsulimonas corticalis</name>
    <dbReference type="NCBI Taxonomy" id="2219043"/>
    <lineage>
        <taxon>Bacteria</taxon>
        <taxon>Bacillati</taxon>
        <taxon>Armatimonadota</taxon>
        <taxon>Armatimonadia</taxon>
        <taxon>Capsulimonadales</taxon>
        <taxon>Capsulimonadaceae</taxon>
        <taxon>Capsulimonas</taxon>
    </lineage>
</organism>
<dbReference type="SMART" id="SM00091">
    <property type="entry name" value="PAS"/>
    <property type="match status" value="1"/>
</dbReference>
<dbReference type="OrthoDB" id="511135at2"/>
<dbReference type="EMBL" id="AP025739">
    <property type="protein sequence ID" value="BDI31549.1"/>
    <property type="molecule type" value="Genomic_DNA"/>
</dbReference>
<dbReference type="Gene3D" id="3.30.450.20">
    <property type="entry name" value="PAS domain"/>
    <property type="match status" value="1"/>
</dbReference>
<protein>
    <submittedName>
        <fullName evidence="1">Uncharacterized protein</fullName>
    </submittedName>
</protein>
<dbReference type="InterPro" id="IPR003018">
    <property type="entry name" value="GAF"/>
</dbReference>
<evidence type="ECO:0000313" key="1">
    <source>
        <dbReference type="EMBL" id="BDI31549.1"/>
    </source>
</evidence>
<dbReference type="SUPFAM" id="SSF55874">
    <property type="entry name" value="ATPase domain of HSP90 chaperone/DNA topoisomerase II/histidine kinase"/>
    <property type="match status" value="1"/>
</dbReference>
<dbReference type="InterPro" id="IPR000014">
    <property type="entry name" value="PAS"/>
</dbReference>
<reference evidence="1 2" key="1">
    <citation type="journal article" date="2019" name="Int. J. Syst. Evol. Microbiol.">
        <title>Capsulimonas corticalis gen. nov., sp. nov., an aerobic capsulated bacterium, of a novel bacterial order, Capsulimonadales ord. nov., of the class Armatimonadia of the phylum Armatimonadetes.</title>
        <authorList>
            <person name="Li J."/>
            <person name="Kudo C."/>
            <person name="Tonouchi A."/>
        </authorList>
    </citation>
    <scope>NUCLEOTIDE SEQUENCE [LARGE SCALE GENOMIC DNA]</scope>
    <source>
        <strain evidence="1 2">AX-7</strain>
    </source>
</reference>
<dbReference type="SUPFAM" id="SSF55781">
    <property type="entry name" value="GAF domain-like"/>
    <property type="match status" value="1"/>
</dbReference>
<dbReference type="InterPro" id="IPR029016">
    <property type="entry name" value="GAF-like_dom_sf"/>
</dbReference>
<dbReference type="Gene3D" id="3.30.450.40">
    <property type="match status" value="1"/>
</dbReference>
<dbReference type="PROSITE" id="PS50112">
    <property type="entry name" value="PAS"/>
    <property type="match status" value="1"/>
</dbReference>
<dbReference type="SUPFAM" id="SSF55785">
    <property type="entry name" value="PYP-like sensor domain (PAS domain)"/>
    <property type="match status" value="1"/>
</dbReference>
<dbReference type="SMART" id="SM00065">
    <property type="entry name" value="GAF"/>
    <property type="match status" value="1"/>
</dbReference>
<dbReference type="Pfam" id="PF08448">
    <property type="entry name" value="PAS_4"/>
    <property type="match status" value="1"/>
</dbReference>
<name>A0A402D798_9BACT</name>
<dbReference type="RefSeq" id="WP_119325336.1">
    <property type="nucleotide sequence ID" value="NZ_AP025739.1"/>
</dbReference>
<dbReference type="Gene3D" id="3.30.565.10">
    <property type="entry name" value="Histidine kinase-like ATPase, C-terminal domain"/>
    <property type="match status" value="1"/>
</dbReference>
<dbReference type="Pfam" id="PF13581">
    <property type="entry name" value="HATPase_c_2"/>
    <property type="match status" value="1"/>
</dbReference>
<evidence type="ECO:0000313" key="2">
    <source>
        <dbReference type="Proteomes" id="UP000287394"/>
    </source>
</evidence>
<dbReference type="KEGG" id="ccot:CCAX7_36000"/>
<dbReference type="Proteomes" id="UP000287394">
    <property type="component" value="Chromosome"/>
</dbReference>
<dbReference type="NCBIfam" id="TIGR00229">
    <property type="entry name" value="sensory_box"/>
    <property type="match status" value="1"/>
</dbReference>
<dbReference type="InterPro" id="IPR003594">
    <property type="entry name" value="HATPase_dom"/>
</dbReference>
<gene>
    <name evidence="1" type="ORF">CCAX7_36000</name>
</gene>
<dbReference type="AlphaFoldDB" id="A0A402D798"/>
<sequence>MQGKDAQDQPSQNADDGIANDRLRRLADNAPLLIGYVDMDGRYLFNNHTYTDWFGVDTADIHGKKIKEVIGEVAYQAVKHHLQAALSGEVINDNIPMNYGSAGGRFVRTTLIPDKDTSGSVRGVMLFVMDDTALCEAQDHMIAAYNRFVLVSNIGHAVRSAADPNAIKEMTIAALGETLDADRCYYVTYDLQRDHSIVGPEWRREGVPSISGEHRTSDYSPNRDTNYLAGETNVIEDAFLFPDSAVARTLGLRAVVRAPIQQEGQTTALVVAMATEARIWTEQEVALVETTASQTRGAVEAAHARQRERAILRDVLASVTGGKLNLVFDRTELPTPVGQRVDTSLSLTPTEGLRSLRHLARQAALHAGHSDERQNDLITAASEAGMNAIVHAGGGDAWVQLTEKGMVQIWIEDHGKGIATMDLPRAALARGYSTQGTLGHGIKMMLETSDRVYLLTGSNGTTVVLEQEREAPIPAWL</sequence>
<proteinExistence type="predicted"/>
<dbReference type="InterPro" id="IPR013656">
    <property type="entry name" value="PAS_4"/>
</dbReference>